<evidence type="ECO:0000256" key="1">
    <source>
        <dbReference type="SAM" id="MobiDB-lite"/>
    </source>
</evidence>
<dbReference type="AlphaFoldDB" id="A0A814TPU3"/>
<protein>
    <submittedName>
        <fullName evidence="2">Uncharacterized protein</fullName>
    </submittedName>
</protein>
<evidence type="ECO:0000313" key="4">
    <source>
        <dbReference type="Proteomes" id="UP000663854"/>
    </source>
</evidence>
<evidence type="ECO:0000313" key="3">
    <source>
        <dbReference type="EMBL" id="CAF1415832.1"/>
    </source>
</evidence>
<dbReference type="EMBL" id="CAJNOL010001765">
    <property type="protein sequence ID" value="CAF1415832.1"/>
    <property type="molecule type" value="Genomic_DNA"/>
</dbReference>
<feature type="region of interest" description="Disordered" evidence="1">
    <location>
        <begin position="1"/>
        <end position="22"/>
    </location>
</feature>
<evidence type="ECO:0000313" key="2">
    <source>
        <dbReference type="EMBL" id="CAF1164343.1"/>
    </source>
</evidence>
<dbReference type="Proteomes" id="UP000663870">
    <property type="component" value="Unassembled WGS sequence"/>
</dbReference>
<sequence>MLKKKFSNIHRKDANRNKDRPEVVKFKKFLHNPSSLPVVEPIKKDRRPSTPSPKFHWVEEHHQQILRVVKHHRSRTPNPISPHFNDPLHDRDFFHRPDRFRAFEANNDIEQRMRRLRFEAGIDQSSPHFVQIMRKFK</sequence>
<feature type="compositionally biased region" description="Basic and acidic residues" evidence="1">
    <location>
        <begin position="10"/>
        <end position="22"/>
    </location>
</feature>
<name>A0A814TPU3_9BILA</name>
<proteinExistence type="predicted"/>
<dbReference type="EMBL" id="CAJNOH010001020">
    <property type="protein sequence ID" value="CAF1164343.1"/>
    <property type="molecule type" value="Genomic_DNA"/>
</dbReference>
<comment type="caution">
    <text evidence="2">The sequence shown here is derived from an EMBL/GenBank/DDBJ whole genome shotgun (WGS) entry which is preliminary data.</text>
</comment>
<gene>
    <name evidence="3" type="ORF">JXQ802_LOCUS35558</name>
    <name evidence="2" type="ORF">PYM288_LOCUS22921</name>
</gene>
<dbReference type="Proteomes" id="UP000663854">
    <property type="component" value="Unassembled WGS sequence"/>
</dbReference>
<organism evidence="2 4">
    <name type="scientific">Rotaria sordida</name>
    <dbReference type="NCBI Taxonomy" id="392033"/>
    <lineage>
        <taxon>Eukaryota</taxon>
        <taxon>Metazoa</taxon>
        <taxon>Spiralia</taxon>
        <taxon>Gnathifera</taxon>
        <taxon>Rotifera</taxon>
        <taxon>Eurotatoria</taxon>
        <taxon>Bdelloidea</taxon>
        <taxon>Philodinida</taxon>
        <taxon>Philodinidae</taxon>
        <taxon>Rotaria</taxon>
    </lineage>
</organism>
<evidence type="ECO:0000313" key="5">
    <source>
        <dbReference type="Proteomes" id="UP000663870"/>
    </source>
</evidence>
<accession>A0A814TPU3</accession>
<keyword evidence="5" id="KW-1185">Reference proteome</keyword>
<reference evidence="2" key="1">
    <citation type="submission" date="2021-02" db="EMBL/GenBank/DDBJ databases">
        <authorList>
            <person name="Nowell W R."/>
        </authorList>
    </citation>
    <scope>NUCLEOTIDE SEQUENCE</scope>
</reference>